<keyword evidence="5 6" id="KW-0472">Membrane</keyword>
<gene>
    <name evidence="7" type="ORF">HNQ09_002641</name>
</gene>
<evidence type="ECO:0000256" key="2">
    <source>
        <dbReference type="ARBA" id="ARBA00022692"/>
    </source>
</evidence>
<dbReference type="GO" id="GO:0005886">
    <property type="term" value="C:plasma membrane"/>
    <property type="evidence" value="ECO:0007669"/>
    <property type="project" value="TreeGrafter"/>
</dbReference>
<dbReference type="Pfam" id="PF01098">
    <property type="entry name" value="FTSW_RODA_SPOVE"/>
    <property type="match status" value="1"/>
</dbReference>
<name>A0A7W8LQW9_9DEIO</name>
<evidence type="ECO:0000256" key="1">
    <source>
        <dbReference type="ARBA" id="ARBA00004141"/>
    </source>
</evidence>
<evidence type="ECO:0000313" key="7">
    <source>
        <dbReference type="EMBL" id="MBB5235189.1"/>
    </source>
</evidence>
<feature type="transmembrane region" description="Helical" evidence="6">
    <location>
        <begin position="168"/>
        <end position="185"/>
    </location>
</feature>
<feature type="transmembrane region" description="Helical" evidence="6">
    <location>
        <begin position="288"/>
        <end position="314"/>
    </location>
</feature>
<protein>
    <submittedName>
        <fullName evidence="7">Cell division protein FtsW</fullName>
    </submittedName>
</protein>
<dbReference type="AlphaFoldDB" id="A0A7W8LQW9"/>
<keyword evidence="8" id="KW-1185">Reference proteome</keyword>
<dbReference type="PANTHER" id="PTHR30474:SF1">
    <property type="entry name" value="PEPTIDOGLYCAN GLYCOSYLTRANSFERASE MRDB"/>
    <property type="match status" value="1"/>
</dbReference>
<evidence type="ECO:0000256" key="4">
    <source>
        <dbReference type="ARBA" id="ARBA00022989"/>
    </source>
</evidence>
<dbReference type="GO" id="GO:0032153">
    <property type="term" value="C:cell division site"/>
    <property type="evidence" value="ECO:0007669"/>
    <property type="project" value="TreeGrafter"/>
</dbReference>
<dbReference type="PANTHER" id="PTHR30474">
    <property type="entry name" value="CELL CYCLE PROTEIN"/>
    <property type="match status" value="1"/>
</dbReference>
<comment type="subcellular location">
    <subcellularLocation>
        <location evidence="1">Membrane</location>
        <topology evidence="1">Multi-pass membrane protein</topology>
    </subcellularLocation>
</comment>
<dbReference type="RefSeq" id="WP_184030033.1">
    <property type="nucleotide sequence ID" value="NZ_JACHFN010000010.1"/>
</dbReference>
<dbReference type="EMBL" id="JACHFN010000010">
    <property type="protein sequence ID" value="MBB5235189.1"/>
    <property type="molecule type" value="Genomic_DNA"/>
</dbReference>
<evidence type="ECO:0000313" key="8">
    <source>
        <dbReference type="Proteomes" id="UP000525389"/>
    </source>
</evidence>
<comment type="caution">
    <text evidence="7">The sequence shown here is derived from an EMBL/GenBank/DDBJ whole genome shotgun (WGS) entry which is preliminary data.</text>
</comment>
<dbReference type="GO" id="GO:0008360">
    <property type="term" value="P:regulation of cell shape"/>
    <property type="evidence" value="ECO:0007669"/>
    <property type="project" value="UniProtKB-KW"/>
</dbReference>
<keyword evidence="2 6" id="KW-0812">Transmembrane</keyword>
<dbReference type="Proteomes" id="UP000525389">
    <property type="component" value="Unassembled WGS sequence"/>
</dbReference>
<reference evidence="7 8" key="1">
    <citation type="submission" date="2020-08" db="EMBL/GenBank/DDBJ databases">
        <title>Genomic Encyclopedia of Type Strains, Phase IV (KMG-IV): sequencing the most valuable type-strain genomes for metagenomic binning, comparative biology and taxonomic classification.</title>
        <authorList>
            <person name="Goeker M."/>
        </authorList>
    </citation>
    <scope>NUCLEOTIDE SEQUENCE [LARGE SCALE GENOMIC DNA]</scope>
    <source>
        <strain evidence="7 8">DSM 101791</strain>
    </source>
</reference>
<feature type="transmembrane region" description="Helical" evidence="6">
    <location>
        <begin position="326"/>
        <end position="344"/>
    </location>
</feature>
<feature type="transmembrane region" description="Helical" evidence="6">
    <location>
        <begin position="60"/>
        <end position="79"/>
    </location>
</feature>
<keyword evidence="7" id="KW-0132">Cell division</keyword>
<evidence type="ECO:0000256" key="3">
    <source>
        <dbReference type="ARBA" id="ARBA00022960"/>
    </source>
</evidence>
<proteinExistence type="predicted"/>
<dbReference type="GO" id="GO:0015648">
    <property type="term" value="F:lipid-linked peptidoglycan transporter activity"/>
    <property type="evidence" value="ECO:0007669"/>
    <property type="project" value="TreeGrafter"/>
</dbReference>
<keyword evidence="4 6" id="KW-1133">Transmembrane helix</keyword>
<accession>A0A7W8LQW9</accession>
<dbReference type="InterPro" id="IPR001182">
    <property type="entry name" value="FtsW/RodA"/>
</dbReference>
<sequence length="374" mass="39844">MSLQLVIAQVLLLTLGLIGVATAAPEKILDHGSKALLALLVTFLVARLRPKAFLKIAPYFWGLTLALLVLTLFIGQGAAGSEGVKRWLEFGPLRFQPSELAKLGLVLQLASFFSRRGVQHKLISATGMIVVTTGLILLEPDLGTSVLTFGLGLILMYAAGVRITNISGFLLALGLIAIPFVGRYLETHSYILERFFGHVNRGETLEVGLDQIGMAHRDLNFGGLWGQGPDGPRYQYFAAHTDMIVASVGFSTGLLGVAMLLFAYWLIVSTALQVSQLATRVRPMTAEIHGATILATGAMFMVVGQAFVNLAVAAGLFPVTGVPLPLVSYGFSSMLTMSLALGVIHSAMREVRSQLPAGEAAPDLMPVSGRVATD</sequence>
<evidence type="ECO:0000256" key="5">
    <source>
        <dbReference type="ARBA" id="ARBA00023136"/>
    </source>
</evidence>
<feature type="transmembrane region" description="Helical" evidence="6">
    <location>
        <begin position="144"/>
        <end position="161"/>
    </location>
</feature>
<keyword evidence="3" id="KW-0133">Cell shape</keyword>
<feature type="transmembrane region" description="Helical" evidence="6">
    <location>
        <begin position="243"/>
        <end position="267"/>
    </location>
</feature>
<evidence type="ECO:0000256" key="6">
    <source>
        <dbReference type="SAM" id="Phobius"/>
    </source>
</evidence>
<dbReference type="GO" id="GO:0051301">
    <property type="term" value="P:cell division"/>
    <property type="evidence" value="ECO:0007669"/>
    <property type="project" value="UniProtKB-KW"/>
</dbReference>
<keyword evidence="7" id="KW-0131">Cell cycle</keyword>
<organism evidence="7 8">
    <name type="scientific">Deinococcus budaensis</name>
    <dbReference type="NCBI Taxonomy" id="1665626"/>
    <lineage>
        <taxon>Bacteria</taxon>
        <taxon>Thermotogati</taxon>
        <taxon>Deinococcota</taxon>
        <taxon>Deinococci</taxon>
        <taxon>Deinococcales</taxon>
        <taxon>Deinococcaceae</taxon>
        <taxon>Deinococcus</taxon>
    </lineage>
</organism>
<feature type="transmembrane region" description="Helical" evidence="6">
    <location>
        <begin position="33"/>
        <end position="48"/>
    </location>
</feature>